<protein>
    <recommendedName>
        <fullName evidence="2">ribonuclease H</fullName>
        <ecNumber evidence="2">3.1.26.4</ecNumber>
    </recommendedName>
</protein>
<dbReference type="SUPFAM" id="SSF56672">
    <property type="entry name" value="DNA/RNA polymerases"/>
    <property type="match status" value="1"/>
</dbReference>
<sequence length="146" mass="17009">MLELQYELESKAVKWYATTDIANVFFSIPLATECQPQFAFMWRGMQYTWNQLPQRWKNSPRICHRLIQTTLEKGEATEHLQYIDDIIVWGDTAEEVYERGEKIIKILLRASFAIKKSKVKGPTCQKDLVPGGEVARWTTTDSNRSH</sequence>
<accession>A0ABQ9DK26</accession>
<dbReference type="Gene3D" id="3.10.10.10">
    <property type="entry name" value="HIV Type 1 Reverse Transcriptase, subunit A, domain 1"/>
    <property type="match status" value="1"/>
</dbReference>
<dbReference type="InterPro" id="IPR000477">
    <property type="entry name" value="RT_dom"/>
</dbReference>
<keyword evidence="5" id="KW-1185">Reference proteome</keyword>
<dbReference type="Pfam" id="PF00078">
    <property type="entry name" value="RVT_1"/>
    <property type="match status" value="1"/>
</dbReference>
<dbReference type="PANTHER" id="PTHR33064">
    <property type="entry name" value="POL PROTEIN"/>
    <property type="match status" value="1"/>
</dbReference>
<evidence type="ECO:0000256" key="2">
    <source>
        <dbReference type="ARBA" id="ARBA00012180"/>
    </source>
</evidence>
<feature type="domain" description="Reverse transcriptase" evidence="3">
    <location>
        <begin position="1"/>
        <end position="142"/>
    </location>
</feature>
<evidence type="ECO:0000256" key="1">
    <source>
        <dbReference type="ARBA" id="ARBA00010879"/>
    </source>
</evidence>
<reference evidence="4" key="1">
    <citation type="submission" date="2019-10" db="EMBL/GenBank/DDBJ databases">
        <authorList>
            <person name="Soares A.E.R."/>
            <person name="Aleixo A."/>
            <person name="Schneider P."/>
            <person name="Miyaki C.Y."/>
            <person name="Schneider M.P."/>
            <person name="Mello C."/>
            <person name="Vasconcelos A.T.R."/>
        </authorList>
    </citation>
    <scope>NUCLEOTIDE SEQUENCE</scope>
    <source>
        <tissue evidence="4">Muscle</tissue>
    </source>
</reference>
<dbReference type="Proteomes" id="UP001145742">
    <property type="component" value="Unassembled WGS sequence"/>
</dbReference>
<dbReference type="EC" id="3.1.26.4" evidence="2"/>
<evidence type="ECO:0000313" key="5">
    <source>
        <dbReference type="Proteomes" id="UP001145742"/>
    </source>
</evidence>
<dbReference type="PROSITE" id="PS50878">
    <property type="entry name" value="RT_POL"/>
    <property type="match status" value="1"/>
</dbReference>
<name>A0ABQ9DK26_9PASS</name>
<dbReference type="EMBL" id="WHWB01032768">
    <property type="protein sequence ID" value="KAJ7423855.1"/>
    <property type="molecule type" value="Genomic_DNA"/>
</dbReference>
<dbReference type="InterPro" id="IPR051320">
    <property type="entry name" value="Viral_Replic_Matur_Polypro"/>
</dbReference>
<dbReference type="Gene3D" id="3.30.70.270">
    <property type="match status" value="1"/>
</dbReference>
<dbReference type="InterPro" id="IPR043502">
    <property type="entry name" value="DNA/RNA_pol_sf"/>
</dbReference>
<organism evidence="4 5">
    <name type="scientific">Willisornis vidua</name>
    <name type="common">Xingu scale-backed antbird</name>
    <dbReference type="NCBI Taxonomy" id="1566151"/>
    <lineage>
        <taxon>Eukaryota</taxon>
        <taxon>Metazoa</taxon>
        <taxon>Chordata</taxon>
        <taxon>Craniata</taxon>
        <taxon>Vertebrata</taxon>
        <taxon>Euteleostomi</taxon>
        <taxon>Archelosauria</taxon>
        <taxon>Archosauria</taxon>
        <taxon>Dinosauria</taxon>
        <taxon>Saurischia</taxon>
        <taxon>Theropoda</taxon>
        <taxon>Coelurosauria</taxon>
        <taxon>Aves</taxon>
        <taxon>Neognathae</taxon>
        <taxon>Neoaves</taxon>
        <taxon>Telluraves</taxon>
        <taxon>Australaves</taxon>
        <taxon>Passeriformes</taxon>
        <taxon>Thamnophilidae</taxon>
        <taxon>Willisornis</taxon>
    </lineage>
</organism>
<gene>
    <name evidence="4" type="ORF">WISP_31685</name>
</gene>
<proteinExistence type="inferred from homology"/>
<dbReference type="PANTHER" id="PTHR33064:SF29">
    <property type="entry name" value="PEPTIDASE A2 DOMAIN-CONTAINING PROTEIN-RELATED"/>
    <property type="match status" value="1"/>
</dbReference>
<comment type="caution">
    <text evidence="4">The sequence shown here is derived from an EMBL/GenBank/DDBJ whole genome shotgun (WGS) entry which is preliminary data.</text>
</comment>
<dbReference type="InterPro" id="IPR043128">
    <property type="entry name" value="Rev_trsase/Diguanyl_cyclase"/>
</dbReference>
<evidence type="ECO:0000259" key="3">
    <source>
        <dbReference type="PROSITE" id="PS50878"/>
    </source>
</evidence>
<comment type="similarity">
    <text evidence="1">Belongs to the beta type-B retroviral polymerase family. HERV class-II K(HML-2) pol subfamily.</text>
</comment>
<evidence type="ECO:0000313" key="4">
    <source>
        <dbReference type="EMBL" id="KAJ7423855.1"/>
    </source>
</evidence>